<feature type="compositionally biased region" description="Polar residues" evidence="3">
    <location>
        <begin position="542"/>
        <end position="560"/>
    </location>
</feature>
<dbReference type="GO" id="GO:0019888">
    <property type="term" value="F:protein phosphatase regulator activity"/>
    <property type="evidence" value="ECO:0007669"/>
    <property type="project" value="TreeGrafter"/>
</dbReference>
<reference evidence="6" key="4">
    <citation type="journal article" date="2016" name="Gigascience">
        <title>De novo construction of an expanded transcriptome assembly for the western tarnished plant bug, Lygus hesperus.</title>
        <authorList>
            <person name="Tassone E.E."/>
            <person name="Geib S.M."/>
            <person name="Hall B."/>
            <person name="Fabrick J.A."/>
            <person name="Brent C.S."/>
            <person name="Hull J.J."/>
        </authorList>
    </citation>
    <scope>NUCLEOTIDE SEQUENCE</scope>
</reference>
<protein>
    <submittedName>
        <fullName evidence="4">Serine/threonine-protein phosphatase 6 regulatory subunit 3</fullName>
    </submittedName>
</protein>
<feature type="compositionally biased region" description="Polar residues" evidence="3">
    <location>
        <begin position="800"/>
        <end position="812"/>
    </location>
</feature>
<feature type="compositionally biased region" description="Polar residues" evidence="3">
    <location>
        <begin position="716"/>
        <end position="732"/>
    </location>
</feature>
<comment type="similarity">
    <text evidence="1">Belongs to the SAPS family.</text>
</comment>
<reference evidence="4" key="2">
    <citation type="submission" date="2014-07" db="EMBL/GenBank/DDBJ databases">
        <authorList>
            <person name="Hull J."/>
        </authorList>
    </citation>
    <scope>NUCLEOTIDE SEQUENCE</scope>
</reference>
<evidence type="ECO:0000313" key="5">
    <source>
        <dbReference type="EMBL" id="JAG58555.1"/>
    </source>
</evidence>
<organism evidence="4">
    <name type="scientific">Lygus hesperus</name>
    <name type="common">Western plant bug</name>
    <dbReference type="NCBI Taxonomy" id="30085"/>
    <lineage>
        <taxon>Eukaryota</taxon>
        <taxon>Metazoa</taxon>
        <taxon>Ecdysozoa</taxon>
        <taxon>Arthropoda</taxon>
        <taxon>Hexapoda</taxon>
        <taxon>Insecta</taxon>
        <taxon>Pterygota</taxon>
        <taxon>Neoptera</taxon>
        <taxon>Paraneoptera</taxon>
        <taxon>Hemiptera</taxon>
        <taxon>Heteroptera</taxon>
        <taxon>Panheteroptera</taxon>
        <taxon>Cimicomorpha</taxon>
        <taxon>Miridae</taxon>
        <taxon>Mirini</taxon>
        <taxon>Lygus</taxon>
    </lineage>
</organism>
<dbReference type="EMBL" id="GDHC01002893">
    <property type="protein sequence ID" value="JAQ15736.1"/>
    <property type="molecule type" value="Transcribed_RNA"/>
</dbReference>
<feature type="compositionally biased region" description="Basic and acidic residues" evidence="3">
    <location>
        <begin position="615"/>
        <end position="627"/>
    </location>
</feature>
<feature type="region of interest" description="Disordered" evidence="3">
    <location>
        <begin position="604"/>
        <end position="630"/>
    </location>
</feature>
<dbReference type="AlphaFoldDB" id="A0A0A9XYC6"/>
<sequence length="873" mass="97927">MYWQFNHQSSPQIETVLAKEDLTLSEVLDQENILQELKNPNTKLIEFITRNDILDELITLIIEEPSEEIDEQERYRRSNLACEVLTTDIPRLNESLSDFSLLTKLYSFLKQEPPLNPLLASFFSRTLSLLICRKSDQNWYSYQFTCLTVIDFLKSRENSLKLLLKHLGTSAIMDLTLKLITQVEGDAMQQNLVDWLESEELIQSIIELFHPRIDSDRQSNAAQLLCDSIRKFREREINPKENPKPESMLEAIQSPEMIKLLLEQMLDTGGISESSIAGGISVLLTLLEPPTTESPGRRNPYTNDEQPVSVDVNKSTNPALSSIVLAIVPHLPKLHNLLINPPKKTPFRLACGVIDPPLGNTRLTVIKLIAALISTQTPEVNEKLDELNTVQVLLDLFFQYTWNNFLHSQVDKCLAFALNSSVPDSKDQNPLISNIFIKCRLLQRILEAWEANETEQGSGGKRKGYMGHLINIANSVSKQANENLGVFLKENIDGEVMTKWEEFVEKSLKPVNEIQSRFLGGVHPSQISQKDEMEFSIPVTFDSKSNPNSSGLQRSDNSSYSNSWKNVVENFAGLFTLADREEKEEMSSPEDQVRRMMFEQMCSDRRSVNPDMDNSDDKEAWESEDTSKTVTKRGAGDVDFYLDDEEVWEDLPTSVWNNEDARSSSEDEEDKPIQEKMESIWSGPIAEPVDPWGNGGLDNAESGGDGWANFDAVEFNPSSDDANMPSQPTDHQSVPELAREIVDSVCRELENNLGNPTEKEIIVNSEAPPDSVLTKVPEIPPVERNAAGDDCDATLDSKSDNNANLTSLTDEPSPTKELYSRICSTKNKVNDNCDDVPKSIENTPIVTKSSDSAPQTNVGEEEGVRTGAPPDPV</sequence>
<reference evidence="4" key="1">
    <citation type="journal article" date="2014" name="PLoS ONE">
        <title>Transcriptome-Based Identification of ABC Transporters in the Western Tarnished Plant Bug Lygus hesperus.</title>
        <authorList>
            <person name="Hull J.J."/>
            <person name="Chaney K."/>
            <person name="Geib S.M."/>
            <person name="Fabrick J.A."/>
            <person name="Brent C.S."/>
            <person name="Walsh D."/>
            <person name="Lavine L.C."/>
        </authorList>
    </citation>
    <scope>NUCLEOTIDE SEQUENCE</scope>
</reference>
<evidence type="ECO:0000256" key="1">
    <source>
        <dbReference type="ARBA" id="ARBA00006180"/>
    </source>
</evidence>
<dbReference type="PANTHER" id="PTHR12634">
    <property type="entry name" value="SIT4 YEAST -ASSOCIATING PROTEIN-RELATED"/>
    <property type="match status" value="1"/>
</dbReference>
<dbReference type="GO" id="GO:0019903">
    <property type="term" value="F:protein phosphatase binding"/>
    <property type="evidence" value="ECO:0007669"/>
    <property type="project" value="InterPro"/>
</dbReference>
<evidence type="ECO:0000256" key="2">
    <source>
        <dbReference type="ARBA" id="ARBA00023306"/>
    </source>
</evidence>
<feature type="region of interest" description="Disordered" evidence="3">
    <location>
        <begin position="830"/>
        <end position="873"/>
    </location>
</feature>
<evidence type="ECO:0000313" key="4">
    <source>
        <dbReference type="EMBL" id="JAG24381.1"/>
    </source>
</evidence>
<dbReference type="EMBL" id="GBRD01007266">
    <property type="protein sequence ID" value="JAG58555.1"/>
    <property type="molecule type" value="Transcribed_RNA"/>
</dbReference>
<evidence type="ECO:0000256" key="3">
    <source>
        <dbReference type="SAM" id="MobiDB-lite"/>
    </source>
</evidence>
<reference evidence="5" key="3">
    <citation type="submission" date="2014-09" db="EMBL/GenBank/DDBJ databases">
        <authorList>
            <person name="Magalhaes I.L.F."/>
            <person name="Oliveira U."/>
            <person name="Santos F.R."/>
            <person name="Vidigal T.H.D.A."/>
            <person name="Brescovit A.D."/>
            <person name="Santos A.J."/>
        </authorList>
    </citation>
    <scope>NUCLEOTIDE SEQUENCE</scope>
</reference>
<dbReference type="InterPro" id="IPR007587">
    <property type="entry name" value="SAPS"/>
</dbReference>
<feature type="region of interest" description="Disordered" evidence="3">
    <location>
        <begin position="653"/>
        <end position="734"/>
    </location>
</feature>
<feature type="compositionally biased region" description="Polar residues" evidence="3">
    <location>
        <begin position="840"/>
        <end position="858"/>
    </location>
</feature>
<dbReference type="GO" id="GO:0005829">
    <property type="term" value="C:cytosol"/>
    <property type="evidence" value="ECO:0007669"/>
    <property type="project" value="TreeGrafter"/>
</dbReference>
<gene>
    <name evidence="4" type="primary">PPP6R3_0</name>
    <name evidence="4" type="ORF">CM83_56402</name>
    <name evidence="6" type="ORF">g.67922</name>
</gene>
<feature type="compositionally biased region" description="Basic and acidic residues" evidence="3">
    <location>
        <begin position="659"/>
        <end position="678"/>
    </location>
</feature>
<dbReference type="Pfam" id="PF04499">
    <property type="entry name" value="SAPS"/>
    <property type="match status" value="1"/>
</dbReference>
<feature type="region of interest" description="Disordered" evidence="3">
    <location>
        <begin position="757"/>
        <end position="816"/>
    </location>
</feature>
<evidence type="ECO:0000313" key="6">
    <source>
        <dbReference type="EMBL" id="JAQ15736.1"/>
    </source>
</evidence>
<keyword evidence="2" id="KW-0131">Cell cycle</keyword>
<name>A0A0A9XYC6_LYGHE</name>
<dbReference type="GO" id="GO:0005634">
    <property type="term" value="C:nucleus"/>
    <property type="evidence" value="ECO:0007669"/>
    <property type="project" value="TreeGrafter"/>
</dbReference>
<proteinExistence type="inferred from homology"/>
<dbReference type="EMBL" id="GBHO01019223">
    <property type="protein sequence ID" value="JAG24381.1"/>
    <property type="molecule type" value="Transcribed_RNA"/>
</dbReference>
<accession>A0A0A9XYC6</accession>
<feature type="region of interest" description="Disordered" evidence="3">
    <location>
        <begin position="539"/>
        <end position="560"/>
    </location>
</feature>
<dbReference type="PANTHER" id="PTHR12634:SF8">
    <property type="entry name" value="FIERY MOUNTAIN, ISOFORM D"/>
    <property type="match status" value="1"/>
</dbReference>